<feature type="non-terminal residue" evidence="2">
    <location>
        <position position="1"/>
    </location>
</feature>
<feature type="non-terminal residue" evidence="2">
    <location>
        <position position="168"/>
    </location>
</feature>
<dbReference type="AlphaFoldDB" id="A0A371FVV0"/>
<proteinExistence type="predicted"/>
<gene>
    <name evidence="2" type="ORF">CR513_36726</name>
</gene>
<comment type="caution">
    <text evidence="2">The sequence shown here is derived from an EMBL/GenBank/DDBJ whole genome shotgun (WGS) entry which is preliminary data.</text>
</comment>
<protein>
    <submittedName>
        <fullName evidence="2">Uncharacterized protein</fullName>
    </submittedName>
</protein>
<evidence type="ECO:0000313" key="3">
    <source>
        <dbReference type="Proteomes" id="UP000257109"/>
    </source>
</evidence>
<accession>A0A371FVV0</accession>
<reference evidence="2" key="1">
    <citation type="submission" date="2018-05" db="EMBL/GenBank/DDBJ databases">
        <title>Draft genome of Mucuna pruriens seed.</title>
        <authorList>
            <person name="Nnadi N.E."/>
            <person name="Vos R."/>
            <person name="Hasami M.H."/>
            <person name="Devisetty U.K."/>
            <person name="Aguiy J.C."/>
        </authorList>
    </citation>
    <scope>NUCLEOTIDE SEQUENCE [LARGE SCALE GENOMIC DNA]</scope>
    <source>
        <strain evidence="2">JCA_2017</strain>
    </source>
</reference>
<evidence type="ECO:0000256" key="1">
    <source>
        <dbReference type="SAM" id="MobiDB-lite"/>
    </source>
</evidence>
<sequence length="168" mass="20020">YNVCYNQSICDFWTHIKNVPINGTNLPKFSWNEDHIMRYLLNFRPRNFIMCVLIEIEYEKVHNCKSSKDMWDTLALAYEGKRLKDKYTLPIYNKLSKIFTYDLKSCKWRPQLIALKAFKELKKLCIEELLGTLKFLKKNDLMKTNSLSSQGRSTMCRRRKEDSNGRTT</sequence>
<dbReference type="OrthoDB" id="1932348at2759"/>
<keyword evidence="3" id="KW-1185">Reference proteome</keyword>
<feature type="region of interest" description="Disordered" evidence="1">
    <location>
        <begin position="146"/>
        <end position="168"/>
    </location>
</feature>
<name>A0A371FVV0_MUCPR</name>
<dbReference type="Proteomes" id="UP000257109">
    <property type="component" value="Unassembled WGS sequence"/>
</dbReference>
<dbReference type="EMBL" id="QJKJ01007631">
    <property type="protein sequence ID" value="RDX82487.1"/>
    <property type="molecule type" value="Genomic_DNA"/>
</dbReference>
<evidence type="ECO:0000313" key="2">
    <source>
        <dbReference type="EMBL" id="RDX82487.1"/>
    </source>
</evidence>
<feature type="compositionally biased region" description="Basic and acidic residues" evidence="1">
    <location>
        <begin position="159"/>
        <end position="168"/>
    </location>
</feature>
<organism evidence="2 3">
    <name type="scientific">Mucuna pruriens</name>
    <name type="common">Velvet bean</name>
    <name type="synonym">Dolichos pruriens</name>
    <dbReference type="NCBI Taxonomy" id="157652"/>
    <lineage>
        <taxon>Eukaryota</taxon>
        <taxon>Viridiplantae</taxon>
        <taxon>Streptophyta</taxon>
        <taxon>Embryophyta</taxon>
        <taxon>Tracheophyta</taxon>
        <taxon>Spermatophyta</taxon>
        <taxon>Magnoliopsida</taxon>
        <taxon>eudicotyledons</taxon>
        <taxon>Gunneridae</taxon>
        <taxon>Pentapetalae</taxon>
        <taxon>rosids</taxon>
        <taxon>fabids</taxon>
        <taxon>Fabales</taxon>
        <taxon>Fabaceae</taxon>
        <taxon>Papilionoideae</taxon>
        <taxon>50 kb inversion clade</taxon>
        <taxon>NPAAA clade</taxon>
        <taxon>indigoferoid/millettioid clade</taxon>
        <taxon>Phaseoleae</taxon>
        <taxon>Mucuna</taxon>
    </lineage>
</organism>